<keyword evidence="1" id="KW-0812">Transmembrane</keyword>
<evidence type="ECO:0000313" key="3">
    <source>
        <dbReference type="Proteomes" id="UP000193944"/>
    </source>
</evidence>
<reference evidence="2 3" key="2">
    <citation type="submission" date="2016-08" db="EMBL/GenBank/DDBJ databases">
        <title>Pervasive Adenine N6-methylation of Active Genes in Fungi.</title>
        <authorList>
            <consortium name="DOE Joint Genome Institute"/>
            <person name="Mondo S.J."/>
            <person name="Dannebaum R.O."/>
            <person name="Kuo R.C."/>
            <person name="Labutti K."/>
            <person name="Haridas S."/>
            <person name="Kuo A."/>
            <person name="Salamov A."/>
            <person name="Ahrendt S.R."/>
            <person name="Lipzen A."/>
            <person name="Sullivan W."/>
            <person name="Andreopoulos W.B."/>
            <person name="Clum A."/>
            <person name="Lindquist E."/>
            <person name="Daum C."/>
            <person name="Ramamoorthy G.K."/>
            <person name="Gryganskyi A."/>
            <person name="Culley D."/>
            <person name="Magnuson J.K."/>
            <person name="James T.Y."/>
            <person name="O'Malley M.A."/>
            <person name="Stajich J.E."/>
            <person name="Spatafora J.W."/>
            <person name="Visel A."/>
            <person name="Grigoriev I.V."/>
        </authorList>
    </citation>
    <scope>NUCLEOTIDE SEQUENCE [LARGE SCALE GENOMIC DNA]</scope>
    <source>
        <strain evidence="2 3">S4</strain>
    </source>
</reference>
<name>A0A1Y1XDB8_9FUNG</name>
<organism evidence="2 3">
    <name type="scientific">Anaeromyces robustus</name>
    <dbReference type="NCBI Taxonomy" id="1754192"/>
    <lineage>
        <taxon>Eukaryota</taxon>
        <taxon>Fungi</taxon>
        <taxon>Fungi incertae sedis</taxon>
        <taxon>Chytridiomycota</taxon>
        <taxon>Chytridiomycota incertae sedis</taxon>
        <taxon>Neocallimastigomycetes</taxon>
        <taxon>Neocallimastigales</taxon>
        <taxon>Neocallimastigaceae</taxon>
        <taxon>Anaeromyces</taxon>
    </lineage>
</organism>
<dbReference type="EMBL" id="MCFG01000067">
    <property type="protein sequence ID" value="ORX83715.1"/>
    <property type="molecule type" value="Genomic_DNA"/>
</dbReference>
<keyword evidence="1" id="KW-1133">Transmembrane helix</keyword>
<dbReference type="AlphaFoldDB" id="A0A1Y1XDB8"/>
<feature type="transmembrane region" description="Helical" evidence="1">
    <location>
        <begin position="63"/>
        <end position="83"/>
    </location>
</feature>
<evidence type="ECO:0000313" key="2">
    <source>
        <dbReference type="EMBL" id="ORX83715.1"/>
    </source>
</evidence>
<dbReference type="Proteomes" id="UP000193944">
    <property type="component" value="Unassembled WGS sequence"/>
</dbReference>
<keyword evidence="3" id="KW-1185">Reference proteome</keyword>
<keyword evidence="1" id="KW-0472">Membrane</keyword>
<reference evidence="2 3" key="1">
    <citation type="submission" date="2016-08" db="EMBL/GenBank/DDBJ databases">
        <title>A Parts List for Fungal Cellulosomes Revealed by Comparative Genomics.</title>
        <authorList>
            <consortium name="DOE Joint Genome Institute"/>
            <person name="Haitjema C.H."/>
            <person name="Gilmore S.P."/>
            <person name="Henske J.K."/>
            <person name="Solomon K.V."/>
            <person name="De Groot R."/>
            <person name="Kuo A."/>
            <person name="Mondo S.J."/>
            <person name="Salamov A.A."/>
            <person name="Labutti K."/>
            <person name="Zhao Z."/>
            <person name="Chiniquy J."/>
            <person name="Barry K."/>
            <person name="Brewer H.M."/>
            <person name="Purvine S.O."/>
            <person name="Wright A.T."/>
            <person name="Boxma B."/>
            <person name="Van Alen T."/>
            <person name="Hackstein J.H."/>
            <person name="Baker S.E."/>
            <person name="Grigoriev I.V."/>
            <person name="O'Malley M.A."/>
        </authorList>
    </citation>
    <scope>NUCLEOTIDE SEQUENCE [LARGE SCALE GENOMIC DNA]</scope>
    <source>
        <strain evidence="2 3">S4</strain>
    </source>
</reference>
<evidence type="ECO:0000256" key="1">
    <source>
        <dbReference type="SAM" id="Phobius"/>
    </source>
</evidence>
<sequence>MSTADSQFLVASSISMIIARIVFVMVSLLAIIIAWDKNNSIFKVVSLHGQHFLISKSGGIFQIYELLSALIMGLIADVLISFVTKEHDKIIIKEYEDYIEELNIKDK</sequence>
<feature type="transmembrane region" description="Helical" evidence="1">
    <location>
        <begin position="7"/>
        <end position="35"/>
    </location>
</feature>
<protein>
    <submittedName>
        <fullName evidence="2">Uncharacterized protein</fullName>
    </submittedName>
</protein>
<proteinExistence type="predicted"/>
<accession>A0A1Y1XDB8</accession>
<comment type="caution">
    <text evidence="2">The sequence shown here is derived from an EMBL/GenBank/DDBJ whole genome shotgun (WGS) entry which is preliminary data.</text>
</comment>
<gene>
    <name evidence="2" type="ORF">BCR32DRAFT_277794</name>
</gene>